<dbReference type="SMART" id="SM00257">
    <property type="entry name" value="LysM"/>
    <property type="match status" value="2"/>
</dbReference>
<reference evidence="4 5" key="1">
    <citation type="submission" date="2018-08" db="EMBL/GenBank/DDBJ databases">
        <title>Mucilaginibacter sp. MYSH2.</title>
        <authorList>
            <person name="Seo T."/>
        </authorList>
    </citation>
    <scope>NUCLEOTIDE SEQUENCE [LARGE SCALE GENOMIC DNA]</scope>
    <source>
        <strain evidence="4 5">MYSH2</strain>
    </source>
</reference>
<dbReference type="PROSITE" id="PS51782">
    <property type="entry name" value="LYSM"/>
    <property type="match status" value="1"/>
</dbReference>
<protein>
    <submittedName>
        <fullName evidence="4">LysM peptidoglycan-binding domain-containing protein</fullName>
    </submittedName>
</protein>
<dbReference type="SUPFAM" id="SSF54106">
    <property type="entry name" value="LysM domain"/>
    <property type="match status" value="1"/>
</dbReference>
<evidence type="ECO:0000256" key="1">
    <source>
        <dbReference type="SAM" id="MobiDB-lite"/>
    </source>
</evidence>
<accession>A0A372NQ39</accession>
<feature type="compositionally biased region" description="Low complexity" evidence="1">
    <location>
        <begin position="92"/>
        <end position="124"/>
    </location>
</feature>
<dbReference type="PANTHER" id="PTHR33734:SF22">
    <property type="entry name" value="MEMBRANE-BOUND LYTIC MUREIN TRANSGLYCOSYLASE D"/>
    <property type="match status" value="1"/>
</dbReference>
<sequence>MTILKKLLLSSAFLVISATTFAATMPVDSVGVENNNGKKVILHKLDPKDNYYSIGRRYGVSPKVIQQFNNNASLQIGHIIKVPTERSIVESTAPAPKQEQAAPAQTKPATTVPATTPAQQQQQPVKKEEVKPAPVQQQPQPAPVQQQPTQQAAQQAAANQQQYKVSAHETLYSIAKRFNTTVDAITSLNKLTSNNLSAGQILLIPNGAQPAQVQQDATATPAAHADTAKGDTSIAADSLNRHIASKYGLFEKNEKGVATWIDDASLDPNKKLILHRTAPIGTVMRITNPMNGKTTFAKVVGRFTDTETTRDAIVVMTKNVASALGALDKRFQVNISYGTPNE</sequence>
<dbReference type="Gene3D" id="3.10.350.10">
    <property type="entry name" value="LysM domain"/>
    <property type="match status" value="2"/>
</dbReference>
<evidence type="ECO:0000313" key="4">
    <source>
        <dbReference type="EMBL" id="RFZ91049.1"/>
    </source>
</evidence>
<dbReference type="PANTHER" id="PTHR33734">
    <property type="entry name" value="LYSM DOMAIN-CONTAINING GPI-ANCHORED PROTEIN 2"/>
    <property type="match status" value="1"/>
</dbReference>
<dbReference type="RefSeq" id="WP_117393251.1">
    <property type="nucleotide sequence ID" value="NZ_QWDC01000003.1"/>
</dbReference>
<feature type="domain" description="LysM" evidence="3">
    <location>
        <begin position="161"/>
        <end position="204"/>
    </location>
</feature>
<dbReference type="InterPro" id="IPR036908">
    <property type="entry name" value="RlpA-like_sf"/>
</dbReference>
<dbReference type="Pfam" id="PF01476">
    <property type="entry name" value="LysM"/>
    <property type="match status" value="2"/>
</dbReference>
<proteinExistence type="predicted"/>
<evidence type="ECO:0000313" key="5">
    <source>
        <dbReference type="Proteomes" id="UP000264217"/>
    </source>
</evidence>
<evidence type="ECO:0000259" key="3">
    <source>
        <dbReference type="PROSITE" id="PS51782"/>
    </source>
</evidence>
<feature type="region of interest" description="Disordered" evidence="1">
    <location>
        <begin position="90"/>
        <end position="157"/>
    </location>
</feature>
<dbReference type="InterPro" id="IPR018392">
    <property type="entry name" value="LysM"/>
</dbReference>
<dbReference type="CDD" id="cd00118">
    <property type="entry name" value="LysM"/>
    <property type="match status" value="2"/>
</dbReference>
<dbReference type="InterPro" id="IPR036779">
    <property type="entry name" value="LysM_dom_sf"/>
</dbReference>
<name>A0A372NQ39_9SPHI</name>
<feature type="compositionally biased region" description="Low complexity" evidence="1">
    <location>
        <begin position="132"/>
        <end position="157"/>
    </location>
</feature>
<dbReference type="OrthoDB" id="2149800at2"/>
<feature type="chain" id="PRO_5017010266" evidence="2">
    <location>
        <begin position="23"/>
        <end position="342"/>
    </location>
</feature>
<keyword evidence="5" id="KW-1185">Reference proteome</keyword>
<dbReference type="Proteomes" id="UP000264217">
    <property type="component" value="Unassembled WGS sequence"/>
</dbReference>
<organism evidence="4 5">
    <name type="scientific">Mucilaginibacter conchicola</name>
    <dbReference type="NCBI Taxonomy" id="2303333"/>
    <lineage>
        <taxon>Bacteria</taxon>
        <taxon>Pseudomonadati</taxon>
        <taxon>Bacteroidota</taxon>
        <taxon>Sphingobacteriia</taxon>
        <taxon>Sphingobacteriales</taxon>
        <taxon>Sphingobacteriaceae</taxon>
        <taxon>Mucilaginibacter</taxon>
    </lineage>
</organism>
<dbReference type="Gene3D" id="2.40.40.10">
    <property type="entry name" value="RlpA-like domain"/>
    <property type="match status" value="1"/>
</dbReference>
<feature type="signal peptide" evidence="2">
    <location>
        <begin position="1"/>
        <end position="22"/>
    </location>
</feature>
<evidence type="ECO:0000256" key="2">
    <source>
        <dbReference type="SAM" id="SignalP"/>
    </source>
</evidence>
<keyword evidence="2" id="KW-0732">Signal</keyword>
<gene>
    <name evidence="4" type="ORF">D0C36_19085</name>
</gene>
<dbReference type="EMBL" id="QWDC01000003">
    <property type="protein sequence ID" value="RFZ91049.1"/>
    <property type="molecule type" value="Genomic_DNA"/>
</dbReference>
<comment type="caution">
    <text evidence="4">The sequence shown here is derived from an EMBL/GenBank/DDBJ whole genome shotgun (WGS) entry which is preliminary data.</text>
</comment>
<dbReference type="GO" id="GO:0008932">
    <property type="term" value="F:lytic endotransglycosylase activity"/>
    <property type="evidence" value="ECO:0007669"/>
    <property type="project" value="TreeGrafter"/>
</dbReference>
<dbReference type="AlphaFoldDB" id="A0A372NQ39"/>